<dbReference type="GO" id="GO:0008239">
    <property type="term" value="F:dipeptidyl-peptidase activity"/>
    <property type="evidence" value="ECO:0007669"/>
    <property type="project" value="TreeGrafter"/>
</dbReference>
<evidence type="ECO:0000313" key="6">
    <source>
        <dbReference type="EMBL" id="KAJ8940985.1"/>
    </source>
</evidence>
<dbReference type="Gene3D" id="2.140.10.30">
    <property type="entry name" value="Dipeptidylpeptidase IV, N-terminal domain"/>
    <property type="match status" value="1"/>
</dbReference>
<dbReference type="GO" id="GO:0008236">
    <property type="term" value="F:serine-type peptidase activity"/>
    <property type="evidence" value="ECO:0007669"/>
    <property type="project" value="InterPro"/>
</dbReference>
<sequence>MFFSRYNTQLLRSHFRRIWLMYYLGITLPRHSTTAQYAIYNIDTEEIYDVANGTAIQLALFAPTGHGIVYVYENNIYYLEDFAADVLNPIVVTTAGESGVVYCGVPDWVYEEEVLSSGTALWISPQGTHIAYAIFHDENVEEFSYYIYGEAGSLDSQYPTQATIRYPKVGTPNPIVTVYVYEISTNFTTEFQLPSSIDNKDTNDYILYDLTWVSDSEVAMISTNRIQNESIIIRCNLTGLCHEEETYQEENGWLSPNIPKYSEDGTKKLEILPQPEDDDKFFHLVYTDIETMTKTRLTYGKRVVTGIYGWDEDDGLVYYVGSYNNTPSQQHIYVVRISDGEDKCLSCDMIVDDEPCLYATGSFSTKFSYHTKICSGPNPIYVRVENSKNATDGIIWQENLTLRARLALKYLPIIRKLEVPINDQFTARVKLVLPHNLDESGSTKYPAIIYVYAGPDSNQVYDTFSTGVQNYFATNRQYVYVYIDGRGSGRDGHNKMYSLYRNLATVEIEDQITVAKYLQENLNYIDANRTGIWGWSYGGFASSWALVKDTDHVFNFALAVAPVTSFIYYDTIYTERYMGLPTANDNELGYNNTDLARNAEAFRGRRYFIIHGNADDNVHYQNALSLVKALEYADIDFRQQSYPDEAHSLSSVYRHLYHTLDKYFARCFDLESPPIVTWNQKEHSS</sequence>
<dbReference type="PANTHER" id="PTHR11731">
    <property type="entry name" value="PROTEASE FAMILY S9B,C DIPEPTIDYL-PEPTIDASE IV-RELATED"/>
    <property type="match status" value="1"/>
</dbReference>
<dbReference type="InterPro" id="IPR050278">
    <property type="entry name" value="Serine_Prot_S9B/DPPIV"/>
</dbReference>
<dbReference type="InterPro" id="IPR002469">
    <property type="entry name" value="Peptidase_S9B_N"/>
</dbReference>
<evidence type="ECO:0000259" key="5">
    <source>
        <dbReference type="Pfam" id="PF00930"/>
    </source>
</evidence>
<accession>A0AAV8XPM4</accession>
<gene>
    <name evidence="6" type="ORF">NQ318_011719</name>
</gene>
<dbReference type="InterPro" id="IPR001375">
    <property type="entry name" value="Peptidase_S9_cat"/>
</dbReference>
<evidence type="ECO:0000256" key="2">
    <source>
        <dbReference type="ARBA" id="ARBA00023180"/>
    </source>
</evidence>
<dbReference type="Gene3D" id="3.40.50.1820">
    <property type="entry name" value="alpha/beta hydrolase"/>
    <property type="match status" value="1"/>
</dbReference>
<dbReference type="Pfam" id="PF00326">
    <property type="entry name" value="Peptidase_S9"/>
    <property type="match status" value="1"/>
</dbReference>
<evidence type="ECO:0000313" key="7">
    <source>
        <dbReference type="Proteomes" id="UP001162162"/>
    </source>
</evidence>
<dbReference type="AlphaFoldDB" id="A0AAV8XPM4"/>
<dbReference type="FunFam" id="3.40.50.1820:FF:000003">
    <property type="entry name" value="Dipeptidyl peptidase 4"/>
    <property type="match status" value="1"/>
</dbReference>
<comment type="caution">
    <text evidence="6">The sequence shown here is derived from an EMBL/GenBank/DDBJ whole genome shotgun (WGS) entry which is preliminary data.</text>
</comment>
<dbReference type="Proteomes" id="UP001162162">
    <property type="component" value="Unassembled WGS sequence"/>
</dbReference>
<evidence type="ECO:0000259" key="4">
    <source>
        <dbReference type="Pfam" id="PF00326"/>
    </source>
</evidence>
<dbReference type="InterPro" id="IPR029058">
    <property type="entry name" value="AB_hydrolase_fold"/>
</dbReference>
<dbReference type="GO" id="GO:0005886">
    <property type="term" value="C:plasma membrane"/>
    <property type="evidence" value="ECO:0007669"/>
    <property type="project" value="TreeGrafter"/>
</dbReference>
<evidence type="ECO:0000256" key="1">
    <source>
        <dbReference type="ARBA" id="ARBA00010036"/>
    </source>
</evidence>
<name>A0AAV8XPM4_9CUCU</name>
<dbReference type="SUPFAM" id="SSF82171">
    <property type="entry name" value="DPP6 N-terminal domain-like"/>
    <property type="match status" value="1"/>
</dbReference>
<evidence type="ECO:0000256" key="3">
    <source>
        <dbReference type="ARBA" id="ARBA00072929"/>
    </source>
</evidence>
<feature type="domain" description="Dipeptidylpeptidase IV N-terminal" evidence="5">
    <location>
        <begin position="30"/>
        <end position="378"/>
    </location>
</feature>
<dbReference type="Pfam" id="PF00930">
    <property type="entry name" value="DPPIV_N"/>
    <property type="match status" value="1"/>
</dbReference>
<feature type="domain" description="Peptidase S9 prolyl oligopeptidase catalytic" evidence="4">
    <location>
        <begin position="469"/>
        <end position="669"/>
    </location>
</feature>
<reference evidence="6" key="1">
    <citation type="journal article" date="2023" name="Insect Mol. Biol.">
        <title>Genome sequencing provides insights into the evolution of gene families encoding plant cell wall-degrading enzymes in longhorned beetles.</title>
        <authorList>
            <person name="Shin N.R."/>
            <person name="Okamura Y."/>
            <person name="Kirsch R."/>
            <person name="Pauchet Y."/>
        </authorList>
    </citation>
    <scope>NUCLEOTIDE SEQUENCE</scope>
    <source>
        <strain evidence="6">AMC_N1</strain>
    </source>
</reference>
<organism evidence="6 7">
    <name type="scientific">Aromia moschata</name>
    <dbReference type="NCBI Taxonomy" id="1265417"/>
    <lineage>
        <taxon>Eukaryota</taxon>
        <taxon>Metazoa</taxon>
        <taxon>Ecdysozoa</taxon>
        <taxon>Arthropoda</taxon>
        <taxon>Hexapoda</taxon>
        <taxon>Insecta</taxon>
        <taxon>Pterygota</taxon>
        <taxon>Neoptera</taxon>
        <taxon>Endopterygota</taxon>
        <taxon>Coleoptera</taxon>
        <taxon>Polyphaga</taxon>
        <taxon>Cucujiformia</taxon>
        <taxon>Chrysomeloidea</taxon>
        <taxon>Cerambycidae</taxon>
        <taxon>Cerambycinae</taxon>
        <taxon>Callichromatini</taxon>
        <taxon>Aromia</taxon>
    </lineage>
</organism>
<keyword evidence="2" id="KW-0325">Glycoprotein</keyword>
<dbReference type="PANTHER" id="PTHR11731:SF154">
    <property type="entry name" value="VENOM DIPEPTIDYL PEPTIDASE 4-LIKE PROTEIN"/>
    <property type="match status" value="1"/>
</dbReference>
<dbReference type="GO" id="GO:0006508">
    <property type="term" value="P:proteolysis"/>
    <property type="evidence" value="ECO:0007669"/>
    <property type="project" value="InterPro"/>
</dbReference>
<proteinExistence type="inferred from homology"/>
<dbReference type="EMBL" id="JAPWTK010000395">
    <property type="protein sequence ID" value="KAJ8940985.1"/>
    <property type="molecule type" value="Genomic_DNA"/>
</dbReference>
<dbReference type="SUPFAM" id="SSF53474">
    <property type="entry name" value="alpha/beta-Hydrolases"/>
    <property type="match status" value="1"/>
</dbReference>
<comment type="similarity">
    <text evidence="1">Belongs to the peptidase S9B family. DPPIV subfamily.</text>
</comment>
<protein>
    <recommendedName>
        <fullName evidence="3">Venom dipeptidyl peptidase 4</fullName>
    </recommendedName>
</protein>
<keyword evidence="7" id="KW-1185">Reference proteome</keyword>